<dbReference type="EMBL" id="PJEX01000247">
    <property type="protein sequence ID" value="TKW52318.1"/>
    <property type="molecule type" value="Genomic_DNA"/>
</dbReference>
<dbReference type="Gene3D" id="3.40.309.10">
    <property type="entry name" value="Aldehyde Dehydrogenase, Chain A, domain 2"/>
    <property type="match status" value="1"/>
</dbReference>
<keyword evidence="2 6" id="KW-0560">Oxidoreductase</keyword>
<proteinExistence type="inferred from homology"/>
<dbReference type="AlphaFoldDB" id="A0A4U6X9L2"/>
<dbReference type="InterPro" id="IPR016160">
    <property type="entry name" value="Ald_DH_CS_CYS"/>
</dbReference>
<evidence type="ECO:0000256" key="3">
    <source>
        <dbReference type="ARBA" id="ARBA00024226"/>
    </source>
</evidence>
<reference evidence="9 10" key="1">
    <citation type="journal article" date="2019" name="PLoS ONE">
        <title>Comparative genome analysis indicates high evolutionary potential of pathogenicity genes in Colletotrichum tanaceti.</title>
        <authorList>
            <person name="Lelwala R.V."/>
            <person name="Korhonen P.K."/>
            <person name="Young N.D."/>
            <person name="Scott J.B."/>
            <person name="Ades P.A."/>
            <person name="Gasser R.B."/>
            <person name="Taylor P.W.J."/>
        </authorList>
    </citation>
    <scope>NUCLEOTIDE SEQUENCE [LARGE SCALE GENOMIC DNA]</scope>
    <source>
        <strain evidence="9">BRIP57314</strain>
    </source>
</reference>
<dbReference type="PROSITE" id="PS00687">
    <property type="entry name" value="ALDEHYDE_DEHYDR_GLU"/>
    <property type="match status" value="1"/>
</dbReference>
<dbReference type="FunFam" id="3.40.309.10:FF:000009">
    <property type="entry name" value="Aldehyde dehydrogenase A"/>
    <property type="match status" value="1"/>
</dbReference>
<dbReference type="InterPro" id="IPR029510">
    <property type="entry name" value="Ald_DH_CS_GLU"/>
</dbReference>
<dbReference type="Pfam" id="PF00171">
    <property type="entry name" value="Aldedh"/>
    <property type="match status" value="1"/>
</dbReference>
<name>A0A4U6X9L2_9PEZI</name>
<sequence length="533" mass="56089">MTAQAYNLWVGGQEKPGHAEGIPVEDPATGEVFAHCHAASPQDVDETIRLAHDTFKAGTWSRLPRHVRADVLDRTAELLTAELPLLIPLEVRQTGRAIREMRAQVPTLVKWFRYYAALLRTEERAVLPTAGKLHNWVDRVPLGVVVQITPFNHPLLIAVKKLAPALAAGNSVVVKPSELTPLTTLLLGAILKRAGLPDGVFSVLPGYGATTGRSLVEHPLVRKVDVTGGTPAGRAIGAIVGGNLARYTAELGGKAPLLVFEQADVDVAVNGIAFGSFIASGQTCVASTRILVQESILPIVLEKLKAKAESIARRMGSPSNEESMMGPLISAKQLQNVEALVNEAVAGGHGGGGGSSGGSSGEGVAFTGGRRMSGTSSLDGIDFGKGYFFEPTVLVSAAGGGGDILKTRIWREEAFGPVVVVAPFRTEDEAIALANDSDFGLGAGVWTRDVAQAFRVSEQIDAGIVWVNTHHRNDPSSPWGGAKSASGVGSENGVDAYHAYTTTKSTIISFASPDEALAADDWFREGAGDVRYG</sequence>
<evidence type="ECO:0000256" key="6">
    <source>
        <dbReference type="RuleBase" id="RU003345"/>
    </source>
</evidence>
<comment type="caution">
    <text evidence="9">The sequence shown here is derived from an EMBL/GenBank/DDBJ whole genome shotgun (WGS) entry which is preliminary data.</text>
</comment>
<gene>
    <name evidence="9" type="primary">ALD5</name>
    <name evidence="9" type="ORF">CTA1_3104</name>
</gene>
<dbReference type="PROSITE" id="PS00070">
    <property type="entry name" value="ALDEHYDE_DEHYDR_CYS"/>
    <property type="match status" value="1"/>
</dbReference>
<feature type="domain" description="Aldehyde dehydrogenase" evidence="8">
    <location>
        <begin position="20"/>
        <end position="505"/>
    </location>
</feature>
<dbReference type="InterPro" id="IPR016163">
    <property type="entry name" value="Ald_DH_C"/>
</dbReference>
<feature type="region of interest" description="Disordered" evidence="7">
    <location>
        <begin position="348"/>
        <end position="368"/>
    </location>
</feature>
<feature type="compositionally biased region" description="Gly residues" evidence="7">
    <location>
        <begin position="348"/>
        <end position="361"/>
    </location>
</feature>
<evidence type="ECO:0000313" key="9">
    <source>
        <dbReference type="EMBL" id="TKW52318.1"/>
    </source>
</evidence>
<dbReference type="GO" id="GO:0004029">
    <property type="term" value="F:aldehyde dehydrogenase (NAD+) activity"/>
    <property type="evidence" value="ECO:0007669"/>
    <property type="project" value="UniProtKB-EC"/>
</dbReference>
<evidence type="ECO:0000256" key="7">
    <source>
        <dbReference type="SAM" id="MobiDB-lite"/>
    </source>
</evidence>
<accession>A0A4U6X9L2</accession>
<dbReference type="InterPro" id="IPR016162">
    <property type="entry name" value="Ald_DH_N"/>
</dbReference>
<dbReference type="FunFam" id="3.40.605.10:FF:000007">
    <property type="entry name" value="NAD/NADP-dependent betaine aldehyde dehydrogenase"/>
    <property type="match status" value="1"/>
</dbReference>
<evidence type="ECO:0000256" key="2">
    <source>
        <dbReference type="ARBA" id="ARBA00023002"/>
    </source>
</evidence>
<dbReference type="InterPro" id="IPR015590">
    <property type="entry name" value="Aldehyde_DH_dom"/>
</dbReference>
<evidence type="ECO:0000256" key="5">
    <source>
        <dbReference type="PROSITE-ProRule" id="PRU10007"/>
    </source>
</evidence>
<evidence type="ECO:0000313" key="10">
    <source>
        <dbReference type="Proteomes" id="UP000310108"/>
    </source>
</evidence>
<protein>
    <recommendedName>
        <fullName evidence="3">aldehyde dehydrogenase (NAD(+))</fullName>
        <ecNumber evidence="3">1.2.1.3</ecNumber>
    </recommendedName>
</protein>
<dbReference type="STRING" id="1306861.A0A4U6X9L2"/>
<dbReference type="SUPFAM" id="SSF53720">
    <property type="entry name" value="ALDH-like"/>
    <property type="match status" value="1"/>
</dbReference>
<organism evidence="9 10">
    <name type="scientific">Colletotrichum tanaceti</name>
    <dbReference type="NCBI Taxonomy" id="1306861"/>
    <lineage>
        <taxon>Eukaryota</taxon>
        <taxon>Fungi</taxon>
        <taxon>Dikarya</taxon>
        <taxon>Ascomycota</taxon>
        <taxon>Pezizomycotina</taxon>
        <taxon>Sordariomycetes</taxon>
        <taxon>Hypocreomycetidae</taxon>
        <taxon>Glomerellales</taxon>
        <taxon>Glomerellaceae</taxon>
        <taxon>Colletotrichum</taxon>
        <taxon>Colletotrichum destructivum species complex</taxon>
    </lineage>
</organism>
<keyword evidence="10" id="KW-1185">Reference proteome</keyword>
<dbReference type="Proteomes" id="UP000310108">
    <property type="component" value="Unassembled WGS sequence"/>
</dbReference>
<comment type="similarity">
    <text evidence="1 6">Belongs to the aldehyde dehydrogenase family.</text>
</comment>
<dbReference type="EC" id="1.2.1.3" evidence="3"/>
<comment type="catalytic activity">
    <reaction evidence="4">
        <text>an aldehyde + NAD(+) + H2O = a carboxylate + NADH + 2 H(+)</text>
        <dbReference type="Rhea" id="RHEA:16185"/>
        <dbReference type="ChEBI" id="CHEBI:15377"/>
        <dbReference type="ChEBI" id="CHEBI:15378"/>
        <dbReference type="ChEBI" id="CHEBI:17478"/>
        <dbReference type="ChEBI" id="CHEBI:29067"/>
        <dbReference type="ChEBI" id="CHEBI:57540"/>
        <dbReference type="ChEBI" id="CHEBI:57945"/>
        <dbReference type="EC" id="1.2.1.3"/>
    </reaction>
</comment>
<evidence type="ECO:0000256" key="4">
    <source>
        <dbReference type="ARBA" id="ARBA00049194"/>
    </source>
</evidence>
<dbReference type="InterPro" id="IPR016161">
    <property type="entry name" value="Ald_DH/histidinol_DH"/>
</dbReference>
<dbReference type="PANTHER" id="PTHR11699">
    <property type="entry name" value="ALDEHYDE DEHYDROGENASE-RELATED"/>
    <property type="match status" value="1"/>
</dbReference>
<feature type="active site" evidence="5">
    <location>
        <position position="250"/>
    </location>
</feature>
<dbReference type="OrthoDB" id="310895at2759"/>
<evidence type="ECO:0000256" key="1">
    <source>
        <dbReference type="ARBA" id="ARBA00009986"/>
    </source>
</evidence>
<dbReference type="Gene3D" id="3.40.605.10">
    <property type="entry name" value="Aldehyde Dehydrogenase, Chain A, domain 1"/>
    <property type="match status" value="1"/>
</dbReference>
<evidence type="ECO:0000259" key="8">
    <source>
        <dbReference type="Pfam" id="PF00171"/>
    </source>
</evidence>